<organism evidence="1">
    <name type="scientific">Ruegeria sp. PrR005</name>
    <dbReference type="NCBI Taxonomy" id="2706882"/>
    <lineage>
        <taxon>Bacteria</taxon>
        <taxon>Pseudomonadati</taxon>
        <taxon>Pseudomonadota</taxon>
        <taxon>Alphaproteobacteria</taxon>
        <taxon>Rhodobacterales</taxon>
        <taxon>Roseobacteraceae</taxon>
        <taxon>Ruegeria</taxon>
    </lineage>
</organism>
<reference evidence="1" key="1">
    <citation type="submission" date="2020-02" db="EMBL/GenBank/DDBJ databases">
        <title>Delineation of the pyrene-degrading pathway in Roseobacter clade bacteria by genomic analysis.</title>
        <authorList>
            <person name="Zhou H."/>
            <person name="Wang H."/>
        </authorList>
    </citation>
    <scope>NUCLEOTIDE SEQUENCE</scope>
    <source>
        <strain evidence="1">PrR005</strain>
    </source>
</reference>
<dbReference type="InterPro" id="IPR005500">
    <property type="entry name" value="DUF309"/>
</dbReference>
<sequence length="141" mass="15828">MSYPAYVPGRTARPPEDTFLDLRKSVTAGMMEEELAASPAWRAGWQFYGAGYFWEAHEVWEPVWMQLPPNSAARHIAQAAIQLANAELKIRMERTRAARRLCALVREHAGRTGGERVMGLCSDDLVALVEKVENRLTSNAK</sequence>
<accession>A0A6B2NUH3</accession>
<dbReference type="AlphaFoldDB" id="A0A6B2NUH3"/>
<dbReference type="Pfam" id="PF03745">
    <property type="entry name" value="DUF309"/>
    <property type="match status" value="1"/>
</dbReference>
<dbReference type="EMBL" id="JAAGOX010000022">
    <property type="protein sequence ID" value="NDW46109.1"/>
    <property type="molecule type" value="Genomic_DNA"/>
</dbReference>
<protein>
    <submittedName>
        <fullName evidence="1">DUF309 domain-containing protein</fullName>
    </submittedName>
</protein>
<comment type="caution">
    <text evidence="1">The sequence shown here is derived from an EMBL/GenBank/DDBJ whole genome shotgun (WGS) entry which is preliminary data.</text>
</comment>
<name>A0A6B2NUH3_9RHOB</name>
<proteinExistence type="predicted"/>
<evidence type="ECO:0000313" key="1">
    <source>
        <dbReference type="EMBL" id="NDW46109.1"/>
    </source>
</evidence>
<dbReference type="InterPro" id="IPR023203">
    <property type="entry name" value="TTHA0068_sf"/>
</dbReference>
<gene>
    <name evidence="1" type="ORF">G0P99_14165</name>
</gene>
<dbReference type="SUPFAM" id="SSF140663">
    <property type="entry name" value="TTHA0068-like"/>
    <property type="match status" value="1"/>
</dbReference>
<dbReference type="Gene3D" id="1.10.3450.10">
    <property type="entry name" value="TTHA0068-like"/>
    <property type="match status" value="1"/>
</dbReference>